<evidence type="ECO:0000313" key="3">
    <source>
        <dbReference type="Proteomes" id="UP001500642"/>
    </source>
</evidence>
<accession>A0ABP8JER4</accession>
<feature type="domain" description="Rv2175c C-terminal" evidence="1">
    <location>
        <begin position="75"/>
        <end position="130"/>
    </location>
</feature>
<name>A0ABP8JER4_9MICO</name>
<organism evidence="2 3">
    <name type="scientific">Brevibacterium pityocampae</name>
    <dbReference type="NCBI Taxonomy" id="506594"/>
    <lineage>
        <taxon>Bacteria</taxon>
        <taxon>Bacillati</taxon>
        <taxon>Actinomycetota</taxon>
        <taxon>Actinomycetes</taxon>
        <taxon>Micrococcales</taxon>
        <taxon>Brevibacteriaceae</taxon>
        <taxon>Brevibacterium</taxon>
    </lineage>
</organism>
<protein>
    <submittedName>
        <fullName evidence="2">Rv2175c family DNA-binding protein</fullName>
    </submittedName>
</protein>
<keyword evidence="2" id="KW-0238">DNA-binding</keyword>
<keyword evidence="3" id="KW-1185">Reference proteome</keyword>
<dbReference type="GO" id="GO:0003677">
    <property type="term" value="F:DNA binding"/>
    <property type="evidence" value="ECO:0007669"/>
    <property type="project" value="UniProtKB-KW"/>
</dbReference>
<sequence length="131" mass="14442">MSVRARRVGQYPGRVSTAETLVEEWTTLPDIAEDTGVGISKVRRWVEDRAIAGFKHGDPMVFRVPTLFIDGEAPVPALKGTLILLEDAGYDAEAAIAWLFNPDDTLPGRPIDLLRANNKGEVRRRAQALAF</sequence>
<dbReference type="Pfam" id="PF18367">
    <property type="entry name" value="Rv2175c_C"/>
    <property type="match status" value="1"/>
</dbReference>
<dbReference type="Proteomes" id="UP001500642">
    <property type="component" value="Unassembled WGS sequence"/>
</dbReference>
<dbReference type="EMBL" id="BAABGL010000008">
    <property type="protein sequence ID" value="GAA4389704.1"/>
    <property type="molecule type" value="Genomic_DNA"/>
</dbReference>
<proteinExistence type="predicted"/>
<dbReference type="InterPro" id="IPR041098">
    <property type="entry name" value="Rv2175c_C"/>
</dbReference>
<reference evidence="3" key="1">
    <citation type="journal article" date="2019" name="Int. J. Syst. Evol. Microbiol.">
        <title>The Global Catalogue of Microorganisms (GCM) 10K type strain sequencing project: providing services to taxonomists for standard genome sequencing and annotation.</title>
        <authorList>
            <consortium name="The Broad Institute Genomics Platform"/>
            <consortium name="The Broad Institute Genome Sequencing Center for Infectious Disease"/>
            <person name="Wu L."/>
            <person name="Ma J."/>
        </authorList>
    </citation>
    <scope>NUCLEOTIDE SEQUENCE [LARGE SCALE GENOMIC DNA]</scope>
    <source>
        <strain evidence="3">JCM 17808</strain>
    </source>
</reference>
<comment type="caution">
    <text evidence="2">The sequence shown here is derived from an EMBL/GenBank/DDBJ whole genome shotgun (WGS) entry which is preliminary data.</text>
</comment>
<evidence type="ECO:0000313" key="2">
    <source>
        <dbReference type="EMBL" id="GAA4389704.1"/>
    </source>
</evidence>
<gene>
    <name evidence="2" type="ORF">GCM10023167_15640</name>
</gene>
<evidence type="ECO:0000259" key="1">
    <source>
        <dbReference type="Pfam" id="PF18367"/>
    </source>
</evidence>